<keyword evidence="4 5" id="KW-0472">Membrane</keyword>
<sequence>MHRDFSRNILRLYIIKIAKWFMLTMPIIMLFYKDSGLTHEEAFQLKAIYSISIVIFEVPSGYLADILGRKFTLILGTILGTIGFVFYSAGTGYWIFMAAEMTLGIGQSFISGSDSAMLFDSLNADGKSHKYLKYEGLNFSIGNYSEALAGLAGGALAEISLHLPFYFQTGIAFIGIPAALTLLEPPRMEKRKRPGFMDILNVVKYALVKNNRLRWNLIYSSIIGTSTLTMAWVYQLKLHEFGFTELFIGGTATGLNLLVGTVTLFSSKLERKMGKKITVLSTSIIITGGFIAGGFTHSAIFFLPVLAIFYMARGIATPVLKDYINQITPSDIRATVLSVRSLLIRAIFAVVAPLFGWISDLLSLSEALLIVGLVFMALALSTVTLFLKTLKKKEG</sequence>
<reference evidence="7 8" key="1">
    <citation type="submission" date="2018-07" db="EMBL/GenBank/DDBJ databases">
        <title>Freshwater and sediment microbial communities from various areas in North America, analyzing microbe dynamics in response to fracking.</title>
        <authorList>
            <person name="Lamendella R."/>
        </authorList>
    </citation>
    <scope>NUCLEOTIDE SEQUENCE [LARGE SCALE GENOMIC DNA]</scope>
    <source>
        <strain evidence="7 8">160A</strain>
    </source>
</reference>
<feature type="transmembrane region" description="Helical" evidence="5">
    <location>
        <begin position="47"/>
        <end position="64"/>
    </location>
</feature>
<evidence type="ECO:0000313" key="8">
    <source>
        <dbReference type="Proteomes" id="UP000252733"/>
    </source>
</evidence>
<feature type="transmembrane region" description="Helical" evidence="5">
    <location>
        <begin position="217"/>
        <end position="234"/>
    </location>
</feature>
<evidence type="ECO:0000256" key="4">
    <source>
        <dbReference type="ARBA" id="ARBA00023136"/>
    </source>
</evidence>
<feature type="domain" description="Major facilitator superfamily (MFS) profile" evidence="6">
    <location>
        <begin position="1"/>
        <end position="390"/>
    </location>
</feature>
<protein>
    <submittedName>
        <fullName evidence="7">Putative MFS family arabinose efflux permease</fullName>
    </submittedName>
</protein>
<dbReference type="PROSITE" id="PS00216">
    <property type="entry name" value="SUGAR_TRANSPORT_1"/>
    <property type="match status" value="1"/>
</dbReference>
<name>A0A368VBH0_9BACT</name>
<comment type="caution">
    <text evidence="7">The sequence shown here is derived from an EMBL/GenBank/DDBJ whole genome shotgun (WGS) entry which is preliminary data.</text>
</comment>
<feature type="transmembrane region" description="Helical" evidence="5">
    <location>
        <begin position="277"/>
        <end position="295"/>
    </location>
</feature>
<dbReference type="PROSITE" id="PS50850">
    <property type="entry name" value="MFS"/>
    <property type="match status" value="1"/>
</dbReference>
<feature type="transmembrane region" description="Helical" evidence="5">
    <location>
        <begin position="246"/>
        <end position="265"/>
    </location>
</feature>
<evidence type="ECO:0000256" key="5">
    <source>
        <dbReference type="SAM" id="Phobius"/>
    </source>
</evidence>
<accession>A0A368VBH0</accession>
<dbReference type="InterPro" id="IPR005829">
    <property type="entry name" value="Sugar_transporter_CS"/>
</dbReference>
<feature type="transmembrane region" description="Helical" evidence="5">
    <location>
        <begin position="71"/>
        <end position="96"/>
    </location>
</feature>
<evidence type="ECO:0000256" key="2">
    <source>
        <dbReference type="ARBA" id="ARBA00022692"/>
    </source>
</evidence>
<dbReference type="Proteomes" id="UP000252733">
    <property type="component" value="Unassembled WGS sequence"/>
</dbReference>
<dbReference type="Gene3D" id="1.20.1250.20">
    <property type="entry name" value="MFS general substrate transporter like domains"/>
    <property type="match status" value="1"/>
</dbReference>
<keyword evidence="3 5" id="KW-1133">Transmembrane helix</keyword>
<feature type="transmembrane region" description="Helical" evidence="5">
    <location>
        <begin position="165"/>
        <end position="183"/>
    </location>
</feature>
<keyword evidence="8" id="KW-1185">Reference proteome</keyword>
<feature type="transmembrane region" description="Helical" evidence="5">
    <location>
        <begin position="332"/>
        <end position="355"/>
    </location>
</feature>
<evidence type="ECO:0000256" key="3">
    <source>
        <dbReference type="ARBA" id="ARBA00022989"/>
    </source>
</evidence>
<evidence type="ECO:0000256" key="1">
    <source>
        <dbReference type="ARBA" id="ARBA00004141"/>
    </source>
</evidence>
<gene>
    <name evidence="7" type="ORF">DFO77_10372</name>
</gene>
<evidence type="ECO:0000313" key="7">
    <source>
        <dbReference type="EMBL" id="RCW38607.1"/>
    </source>
</evidence>
<dbReference type="PANTHER" id="PTHR23530:SF1">
    <property type="entry name" value="PERMEASE, MAJOR FACILITATOR SUPERFAMILY-RELATED"/>
    <property type="match status" value="1"/>
</dbReference>
<comment type="subcellular location">
    <subcellularLocation>
        <location evidence="1">Membrane</location>
        <topology evidence="1">Multi-pass membrane protein</topology>
    </subcellularLocation>
</comment>
<organism evidence="7 8">
    <name type="scientific">Marinilabilia salmonicolor</name>
    <dbReference type="NCBI Taxonomy" id="989"/>
    <lineage>
        <taxon>Bacteria</taxon>
        <taxon>Pseudomonadati</taxon>
        <taxon>Bacteroidota</taxon>
        <taxon>Bacteroidia</taxon>
        <taxon>Marinilabiliales</taxon>
        <taxon>Marinilabiliaceae</taxon>
        <taxon>Marinilabilia</taxon>
    </lineage>
</organism>
<dbReference type="AlphaFoldDB" id="A0A368VBH0"/>
<dbReference type="EMBL" id="QPIZ01000003">
    <property type="protein sequence ID" value="RCW38607.1"/>
    <property type="molecule type" value="Genomic_DNA"/>
</dbReference>
<proteinExistence type="predicted"/>
<keyword evidence="2 5" id="KW-0812">Transmembrane</keyword>
<dbReference type="SUPFAM" id="SSF103473">
    <property type="entry name" value="MFS general substrate transporter"/>
    <property type="match status" value="1"/>
</dbReference>
<dbReference type="PANTHER" id="PTHR23530">
    <property type="entry name" value="TRANSPORT PROTEIN-RELATED"/>
    <property type="match status" value="1"/>
</dbReference>
<feature type="transmembrane region" description="Helical" evidence="5">
    <location>
        <begin position="367"/>
        <end position="387"/>
    </location>
</feature>
<dbReference type="Pfam" id="PF07690">
    <property type="entry name" value="MFS_1"/>
    <property type="match status" value="1"/>
</dbReference>
<dbReference type="InterPro" id="IPR036259">
    <property type="entry name" value="MFS_trans_sf"/>
</dbReference>
<feature type="transmembrane region" description="Helical" evidence="5">
    <location>
        <begin position="12"/>
        <end position="32"/>
    </location>
</feature>
<dbReference type="RefSeq" id="WP_114436399.1">
    <property type="nucleotide sequence ID" value="NZ_QPIZ01000003.1"/>
</dbReference>
<dbReference type="InterPro" id="IPR020846">
    <property type="entry name" value="MFS_dom"/>
</dbReference>
<dbReference type="InterPro" id="IPR053160">
    <property type="entry name" value="MFS_DHA3_Transporter"/>
</dbReference>
<dbReference type="InterPro" id="IPR011701">
    <property type="entry name" value="MFS"/>
</dbReference>
<dbReference type="GO" id="GO:0016020">
    <property type="term" value="C:membrane"/>
    <property type="evidence" value="ECO:0007669"/>
    <property type="project" value="UniProtKB-SubCell"/>
</dbReference>
<feature type="transmembrane region" description="Helical" evidence="5">
    <location>
        <begin position="301"/>
        <end position="320"/>
    </location>
</feature>
<dbReference type="GO" id="GO:0022857">
    <property type="term" value="F:transmembrane transporter activity"/>
    <property type="evidence" value="ECO:0007669"/>
    <property type="project" value="InterPro"/>
</dbReference>
<evidence type="ECO:0000259" key="6">
    <source>
        <dbReference type="PROSITE" id="PS50850"/>
    </source>
</evidence>